<organism evidence="1 2">
    <name type="scientific">Colletotrichum lupini</name>
    <dbReference type="NCBI Taxonomy" id="145971"/>
    <lineage>
        <taxon>Eukaryota</taxon>
        <taxon>Fungi</taxon>
        <taxon>Dikarya</taxon>
        <taxon>Ascomycota</taxon>
        <taxon>Pezizomycotina</taxon>
        <taxon>Sordariomycetes</taxon>
        <taxon>Hypocreomycetidae</taxon>
        <taxon>Glomerellales</taxon>
        <taxon>Glomerellaceae</taxon>
        <taxon>Colletotrichum</taxon>
        <taxon>Colletotrichum acutatum species complex</taxon>
    </lineage>
</organism>
<keyword evidence="2" id="KW-1185">Reference proteome</keyword>
<proteinExistence type="predicted"/>
<evidence type="ECO:0000313" key="1">
    <source>
        <dbReference type="EMBL" id="UQC89392.1"/>
    </source>
</evidence>
<name>A0A9Q8WNI3_9PEZI</name>
<protein>
    <submittedName>
        <fullName evidence="1">Uncharacterized protein</fullName>
    </submittedName>
</protein>
<dbReference type="EMBL" id="CP019480">
    <property type="protein sequence ID" value="UQC89392.1"/>
    <property type="molecule type" value="Genomic_DNA"/>
</dbReference>
<evidence type="ECO:0000313" key="2">
    <source>
        <dbReference type="Proteomes" id="UP000830671"/>
    </source>
</evidence>
<dbReference type="RefSeq" id="XP_049150993.1">
    <property type="nucleotide sequence ID" value="XM_049293847.1"/>
</dbReference>
<gene>
    <name evidence="1" type="ORF">CLUP02_14921</name>
</gene>
<dbReference type="AlphaFoldDB" id="A0A9Q8WNI3"/>
<accession>A0A9Q8WNI3</accession>
<dbReference type="GeneID" id="73348857"/>
<dbReference type="Proteomes" id="UP000830671">
    <property type="component" value="Chromosome 8"/>
</dbReference>
<dbReference type="KEGG" id="clup:CLUP02_14921"/>
<feature type="non-terminal residue" evidence="1">
    <location>
        <position position="1"/>
    </location>
</feature>
<reference evidence="1" key="1">
    <citation type="journal article" date="2021" name="Mol. Plant Microbe Interact.">
        <title>Complete Genome Sequence of the Plant-Pathogenic Fungus Colletotrichum lupini.</title>
        <authorList>
            <person name="Baroncelli R."/>
            <person name="Pensec F."/>
            <person name="Da Lio D."/>
            <person name="Boufleur T."/>
            <person name="Vicente I."/>
            <person name="Sarrocco S."/>
            <person name="Picot A."/>
            <person name="Baraldi E."/>
            <person name="Sukno S."/>
            <person name="Thon M."/>
            <person name="Le Floch G."/>
        </authorList>
    </citation>
    <scope>NUCLEOTIDE SEQUENCE</scope>
    <source>
        <strain evidence="1">IMI 504893</strain>
    </source>
</reference>
<sequence>VCRRYLRASRLRATRSYGSRRESGERTASERKGVACCMQVGKEMDGEREIITCMPIPPWFLNPISTGTPDMPALESVALLAKSPFTFILSFSVFMPARLSFYLLTECLGLSHPIAKSCGTLQLRGGNLATDTREERRLHPSRV</sequence>